<dbReference type="InterPro" id="IPR010982">
    <property type="entry name" value="Lambda_DNA-bd_dom_sf"/>
</dbReference>
<dbReference type="Pfam" id="PF19054">
    <property type="entry name" value="DUF5753"/>
    <property type="match status" value="1"/>
</dbReference>
<feature type="region of interest" description="Disordered" evidence="1">
    <location>
        <begin position="1"/>
        <end position="35"/>
    </location>
</feature>
<dbReference type="PROSITE" id="PS50943">
    <property type="entry name" value="HTH_CROC1"/>
    <property type="match status" value="1"/>
</dbReference>
<name>A0ABV8TY20_9ACTN</name>
<comment type="caution">
    <text evidence="3">The sequence shown here is derived from an EMBL/GenBank/DDBJ whole genome shotgun (WGS) entry which is preliminary data.</text>
</comment>
<dbReference type="InterPro" id="IPR043917">
    <property type="entry name" value="DUF5753"/>
</dbReference>
<evidence type="ECO:0000313" key="4">
    <source>
        <dbReference type="Proteomes" id="UP001595823"/>
    </source>
</evidence>
<evidence type="ECO:0000259" key="2">
    <source>
        <dbReference type="PROSITE" id="PS50943"/>
    </source>
</evidence>
<reference evidence="4" key="1">
    <citation type="journal article" date="2019" name="Int. J. Syst. Evol. Microbiol.">
        <title>The Global Catalogue of Microorganisms (GCM) 10K type strain sequencing project: providing services to taxonomists for standard genome sequencing and annotation.</title>
        <authorList>
            <consortium name="The Broad Institute Genomics Platform"/>
            <consortium name="The Broad Institute Genome Sequencing Center for Infectious Disease"/>
            <person name="Wu L."/>
            <person name="Ma J."/>
        </authorList>
    </citation>
    <scope>NUCLEOTIDE SEQUENCE [LARGE SCALE GENOMIC DNA]</scope>
    <source>
        <strain evidence="4">IBRC-M 10908</strain>
    </source>
</reference>
<protein>
    <submittedName>
        <fullName evidence="3">Helix-turn-helix domain-containing protein</fullName>
    </submittedName>
</protein>
<keyword evidence="4" id="KW-1185">Reference proteome</keyword>
<dbReference type="SUPFAM" id="SSF47413">
    <property type="entry name" value="lambda repressor-like DNA-binding domains"/>
    <property type="match status" value="1"/>
</dbReference>
<dbReference type="RefSeq" id="WP_380620404.1">
    <property type="nucleotide sequence ID" value="NZ_JBHSDK010000013.1"/>
</dbReference>
<dbReference type="Gene3D" id="1.10.260.40">
    <property type="entry name" value="lambda repressor-like DNA-binding domains"/>
    <property type="match status" value="1"/>
</dbReference>
<dbReference type="CDD" id="cd00093">
    <property type="entry name" value="HTH_XRE"/>
    <property type="match status" value="1"/>
</dbReference>
<gene>
    <name evidence="3" type="ORF">ACFPET_09830</name>
</gene>
<dbReference type="Proteomes" id="UP001595823">
    <property type="component" value="Unassembled WGS sequence"/>
</dbReference>
<accession>A0ABV8TY20</accession>
<dbReference type="InterPro" id="IPR001387">
    <property type="entry name" value="Cro/C1-type_HTH"/>
</dbReference>
<feature type="domain" description="HTH cro/C1-type" evidence="2">
    <location>
        <begin position="42"/>
        <end position="96"/>
    </location>
</feature>
<evidence type="ECO:0000313" key="3">
    <source>
        <dbReference type="EMBL" id="MFC4335497.1"/>
    </source>
</evidence>
<proteinExistence type="predicted"/>
<sequence length="312" mass="35216">MAQTDEPAAKASGRRVPKSGNSKRDIGKLSPTVRRRRIGTTLREMRLKAERTAQEAADVLECTTSTIYRMESGNVGIKPRDIRKLAEIYGQDPDSPEIQEITRIAGESRRRGWWARYSDSILPAYSTYVGLESGASNLNVYDGLIINGLLQTEDYARATFALATEEGKDLMEKRIQLRLERQERLDRDLNIWNIVDEAALRRIVGGPGTMAKQLQHLLDMTEKESVNVQVLPLAAGTYPGMLGSFTIMEFGEETEGYRHPEVVYVESHNGDIYEEGESVRPFQTVFNNLRSIAMGPVESRKFIRRCLKDITD</sequence>
<organism evidence="3 4">
    <name type="scientific">Salininema proteolyticum</name>
    <dbReference type="NCBI Taxonomy" id="1607685"/>
    <lineage>
        <taxon>Bacteria</taxon>
        <taxon>Bacillati</taxon>
        <taxon>Actinomycetota</taxon>
        <taxon>Actinomycetes</taxon>
        <taxon>Glycomycetales</taxon>
        <taxon>Glycomycetaceae</taxon>
        <taxon>Salininema</taxon>
    </lineage>
</organism>
<evidence type="ECO:0000256" key="1">
    <source>
        <dbReference type="SAM" id="MobiDB-lite"/>
    </source>
</evidence>
<dbReference type="EMBL" id="JBHSDK010000013">
    <property type="protein sequence ID" value="MFC4335497.1"/>
    <property type="molecule type" value="Genomic_DNA"/>
</dbReference>
<dbReference type="SMART" id="SM00530">
    <property type="entry name" value="HTH_XRE"/>
    <property type="match status" value="1"/>
</dbReference>
<dbReference type="Pfam" id="PF13560">
    <property type="entry name" value="HTH_31"/>
    <property type="match status" value="1"/>
</dbReference>